<keyword evidence="7" id="KW-1185">Reference proteome</keyword>
<keyword evidence="3" id="KW-0378">Hydrolase</keyword>
<dbReference type="PANTHER" id="PTHR46143:SF1">
    <property type="entry name" value="CALPAIN-7"/>
    <property type="match status" value="1"/>
</dbReference>
<dbReference type="InterPro" id="IPR051297">
    <property type="entry name" value="PalB/RIM13"/>
</dbReference>
<evidence type="ECO:0000256" key="1">
    <source>
        <dbReference type="ARBA" id="ARBA00010193"/>
    </source>
</evidence>
<comment type="similarity">
    <text evidence="1">Belongs to the peptidase C2 family. PalB/RIM13 subfamily.</text>
</comment>
<dbReference type="RefSeq" id="XP_037137154.1">
    <property type="nucleotide sequence ID" value="XM_037281259.1"/>
</dbReference>
<dbReference type="PANTHER" id="PTHR46143">
    <property type="entry name" value="CALPAIN-7"/>
    <property type="match status" value="1"/>
</dbReference>
<protein>
    <recommendedName>
        <fullName evidence="5">Cysteine protease RIM13</fullName>
    </recommendedName>
</protein>
<keyword evidence="2" id="KW-0645">Protease</keyword>
<evidence type="ECO:0000313" key="6">
    <source>
        <dbReference type="EMBL" id="QLL30479.1"/>
    </source>
</evidence>
<evidence type="ECO:0000256" key="3">
    <source>
        <dbReference type="ARBA" id="ARBA00022801"/>
    </source>
</evidence>
<evidence type="ECO:0000256" key="5">
    <source>
        <dbReference type="ARBA" id="ARBA00042255"/>
    </source>
</evidence>
<dbReference type="GO" id="GO:0004197">
    <property type="term" value="F:cysteine-type endopeptidase activity"/>
    <property type="evidence" value="ECO:0007669"/>
    <property type="project" value="TreeGrafter"/>
</dbReference>
<name>A0A7G3ZAE3_9SACH</name>
<evidence type="ECO:0000256" key="2">
    <source>
        <dbReference type="ARBA" id="ARBA00022670"/>
    </source>
</evidence>
<evidence type="ECO:0000256" key="4">
    <source>
        <dbReference type="ARBA" id="ARBA00022807"/>
    </source>
</evidence>
<dbReference type="EMBL" id="CP059246">
    <property type="protein sequence ID" value="QLL30479.1"/>
    <property type="molecule type" value="Genomic_DNA"/>
</dbReference>
<evidence type="ECO:0000313" key="7">
    <source>
        <dbReference type="Proteomes" id="UP000515788"/>
    </source>
</evidence>
<gene>
    <name evidence="6" type="ORF">HG536_0A02960</name>
</gene>
<accession>A0A7G3ZAE3</accession>
<sequence length="703" mass="79653">MNHWQLLNDVRKSVYCSRNDDYSIELKELVSLASKSNDSEFIKCVLLLREDITSANAKVKLLWLTSLVGKNFYAPLDVDLAGPLPWNGPHILDTRSARLQSKYAKRSPLRPEDTPELRQCQDINNCSFVASLIGLKVHNVRQPKIKQLSPDVFSVNLHFNGASDRVVTVSTSQIPTDGQSNQLSIHSGDLADKVVELAYLQITAGSYDTHGSNCAIDTFRLTGYLPEVKAANRIDIKRLIKYFRSGLCIIALGTGADASMLVAPLITDHDYAVVAVDDDRESLTIRDPLNPETCVEVRQNDLWNHYEQVYLNWCQTKLFYYKTCIHFFYKAECCNRFNSITDKPLFIIKNRSKSKQPVRVLLETNLREEVSPGKRIAYLKEVPNDILSSIHDEPTGACDIGLQLLKLELLPGQSVRLFCHSSHSESFTTHMFYNSELVSFNREIKSGDYRSIIFDAPDNGISNSCQFYRNPSIMLKVKSPLSEEVPLNLQLLSESSKDMINAQVYHASDHKMSRPLREEANFEQQKLDIRYLHLITNTPYKVVCSSYSKALSHKFKLNVKPSSSEESIYSECKLKQVYFEFGGFPHHLEKRFGWPSNSNRIRIRLTSKSNNLCFIRISPMASSPSLSIRCNIFDEETHGQLHTMTQYEKPGLGGLVIDQLSIDDCTSIVLLIEKDEALLSGIPLRPIECELLIGSQTTVSFNE</sequence>
<dbReference type="KEGG" id="tgb:HG536_0A02960"/>
<reference evidence="6 7" key="1">
    <citation type="submission" date="2020-06" db="EMBL/GenBank/DDBJ databases">
        <title>The yeast mating-type switching endonuclease HO is a domesticated member of an unorthodox homing genetic element family.</title>
        <authorList>
            <person name="Coughlan A.Y."/>
            <person name="Lombardi L."/>
            <person name="Braun-Galleani S."/>
            <person name="Martos A.R."/>
            <person name="Galeote V."/>
            <person name="Bigey F."/>
            <person name="Dequin S."/>
            <person name="Byrne K.P."/>
            <person name="Wolfe K.H."/>
        </authorList>
    </citation>
    <scope>NUCLEOTIDE SEQUENCE [LARGE SCALE GENOMIC DNA]</scope>
    <source>
        <strain evidence="6 7">CBS764</strain>
    </source>
</reference>
<organism evidence="6 7">
    <name type="scientific">Torulaspora globosa</name>
    <dbReference type="NCBI Taxonomy" id="48254"/>
    <lineage>
        <taxon>Eukaryota</taxon>
        <taxon>Fungi</taxon>
        <taxon>Dikarya</taxon>
        <taxon>Ascomycota</taxon>
        <taxon>Saccharomycotina</taxon>
        <taxon>Saccharomycetes</taxon>
        <taxon>Saccharomycetales</taxon>
        <taxon>Saccharomycetaceae</taxon>
        <taxon>Torulaspora</taxon>
    </lineage>
</organism>
<dbReference type="SUPFAM" id="SSF54001">
    <property type="entry name" value="Cysteine proteinases"/>
    <property type="match status" value="1"/>
</dbReference>
<proteinExistence type="inferred from homology"/>
<dbReference type="OrthoDB" id="167576at2759"/>
<dbReference type="InterPro" id="IPR038765">
    <property type="entry name" value="Papain-like_cys_pep_sf"/>
</dbReference>
<keyword evidence="4" id="KW-0788">Thiol protease</keyword>
<dbReference type="GeneID" id="59323576"/>
<dbReference type="GO" id="GO:0006508">
    <property type="term" value="P:proteolysis"/>
    <property type="evidence" value="ECO:0007669"/>
    <property type="project" value="UniProtKB-KW"/>
</dbReference>
<dbReference type="AlphaFoldDB" id="A0A7G3ZAE3"/>
<dbReference type="Proteomes" id="UP000515788">
    <property type="component" value="Chromosome 1"/>
</dbReference>